<keyword evidence="2" id="KW-1185">Reference proteome</keyword>
<reference evidence="1" key="1">
    <citation type="submission" date="2022-07" db="EMBL/GenBank/DDBJ databases">
        <title>Genome Sequence of Physisporinus lineatus.</title>
        <authorList>
            <person name="Buettner E."/>
        </authorList>
    </citation>
    <scope>NUCLEOTIDE SEQUENCE</scope>
    <source>
        <strain evidence="1">VT162</strain>
    </source>
</reference>
<evidence type="ECO:0000313" key="2">
    <source>
        <dbReference type="Proteomes" id="UP001212997"/>
    </source>
</evidence>
<gene>
    <name evidence="1" type="ORF">NLI96_g633</name>
</gene>
<dbReference type="AlphaFoldDB" id="A0AAD5VHK4"/>
<dbReference type="InterPro" id="IPR032675">
    <property type="entry name" value="LRR_dom_sf"/>
</dbReference>
<evidence type="ECO:0008006" key="3">
    <source>
        <dbReference type="Google" id="ProtNLM"/>
    </source>
</evidence>
<dbReference type="EMBL" id="JANAWD010000011">
    <property type="protein sequence ID" value="KAJ3491517.1"/>
    <property type="molecule type" value="Genomic_DNA"/>
</dbReference>
<accession>A0AAD5VHK4</accession>
<dbReference type="Proteomes" id="UP001212997">
    <property type="component" value="Unassembled WGS sequence"/>
</dbReference>
<proteinExistence type="predicted"/>
<name>A0AAD5VHK4_9APHY</name>
<sequence>MDIVTKWIKVSIPHHLSFPRGIRKGRTNRTAAVTVFLPPEVLMIVIEQLKSDLDISVDSLASFYRRTTWSSRCGPDEGQLRARRSAFYQISLVCRSWRAATTKLFYSHPVLLTPTELQYFRRTITEVPTLARYVTKIAIIIPESLMTSTETKALGWKRAKVNHLERVKLDSCFVFATCFHLGTLSLHQTPDVSRTFTEMFISLGLVYYQLHKLTIHGTTYYHCLSFGAFPNLQILILKLFQFGHSLHWPNFPRLHTLKLDQTQGWPSRETDNFLLPKENFPSLRELHLYNNSIASGHFGRKIQEQATQFPRVRSLHLFGKDETEALSPLIKSGVLDKLQHIVLGSLHAPFPAIGQWVFPESLESMVVLVSSTEFPVATPIWSLYACVGWNEARMRAGIASLRRIIVFVFWEQGSEPTSSSKESVDIRMEQLRNRCDLFDIQVDFHILCG</sequence>
<protein>
    <recommendedName>
        <fullName evidence="3">F-box domain-containing protein</fullName>
    </recommendedName>
</protein>
<evidence type="ECO:0000313" key="1">
    <source>
        <dbReference type="EMBL" id="KAJ3491517.1"/>
    </source>
</evidence>
<dbReference type="SUPFAM" id="SSF52047">
    <property type="entry name" value="RNI-like"/>
    <property type="match status" value="1"/>
</dbReference>
<comment type="caution">
    <text evidence="1">The sequence shown here is derived from an EMBL/GenBank/DDBJ whole genome shotgun (WGS) entry which is preliminary data.</text>
</comment>
<organism evidence="1 2">
    <name type="scientific">Meripilus lineatus</name>
    <dbReference type="NCBI Taxonomy" id="2056292"/>
    <lineage>
        <taxon>Eukaryota</taxon>
        <taxon>Fungi</taxon>
        <taxon>Dikarya</taxon>
        <taxon>Basidiomycota</taxon>
        <taxon>Agaricomycotina</taxon>
        <taxon>Agaricomycetes</taxon>
        <taxon>Polyporales</taxon>
        <taxon>Meripilaceae</taxon>
        <taxon>Meripilus</taxon>
    </lineage>
</organism>
<dbReference type="Gene3D" id="3.80.10.10">
    <property type="entry name" value="Ribonuclease Inhibitor"/>
    <property type="match status" value="1"/>
</dbReference>